<comment type="caution">
    <text evidence="1">The sequence shown here is derived from an EMBL/GenBank/DDBJ whole genome shotgun (WGS) entry which is preliminary data.</text>
</comment>
<accession>A0A8S3JTA9</accession>
<organism evidence="1 2">
    <name type="scientific">Rotaria magnacalcarata</name>
    <dbReference type="NCBI Taxonomy" id="392030"/>
    <lineage>
        <taxon>Eukaryota</taxon>
        <taxon>Metazoa</taxon>
        <taxon>Spiralia</taxon>
        <taxon>Gnathifera</taxon>
        <taxon>Rotifera</taxon>
        <taxon>Eurotatoria</taxon>
        <taxon>Bdelloidea</taxon>
        <taxon>Philodinida</taxon>
        <taxon>Philodinidae</taxon>
        <taxon>Rotaria</taxon>
    </lineage>
</organism>
<evidence type="ECO:0000313" key="1">
    <source>
        <dbReference type="EMBL" id="CAF5219994.1"/>
    </source>
</evidence>
<proteinExistence type="predicted"/>
<dbReference type="EMBL" id="CAJOBI010349128">
    <property type="protein sequence ID" value="CAF5219994.1"/>
    <property type="molecule type" value="Genomic_DNA"/>
</dbReference>
<dbReference type="AlphaFoldDB" id="A0A8S3JTA9"/>
<protein>
    <submittedName>
        <fullName evidence="1">Uncharacterized protein</fullName>
    </submittedName>
</protein>
<dbReference type="Proteomes" id="UP000676336">
    <property type="component" value="Unassembled WGS sequence"/>
</dbReference>
<reference evidence="1" key="1">
    <citation type="submission" date="2021-02" db="EMBL/GenBank/DDBJ databases">
        <authorList>
            <person name="Nowell W R."/>
        </authorList>
    </citation>
    <scope>NUCLEOTIDE SEQUENCE</scope>
</reference>
<feature type="non-terminal residue" evidence="1">
    <location>
        <position position="1"/>
    </location>
</feature>
<sequence>IMEKFTPKELADNKIPLKNQEKIHLNEEYKKAEDFGRQYLAKMLDAYKLRQRPKLKLVQEMIDLGMKHMIKRPKKMNFDNKKSYSMSLQNLADDFMVSIDDLVN</sequence>
<name>A0A8S3JTA9_9BILA</name>
<evidence type="ECO:0000313" key="2">
    <source>
        <dbReference type="Proteomes" id="UP000676336"/>
    </source>
</evidence>
<gene>
    <name evidence="1" type="ORF">SMN809_LOCUS81680</name>
</gene>